<name>A0A0J8WQN8_9MYCO</name>
<evidence type="ECO:0000256" key="3">
    <source>
        <dbReference type="ARBA" id="ARBA00006706"/>
    </source>
</evidence>
<evidence type="ECO:0000256" key="4">
    <source>
        <dbReference type="ARBA" id="ARBA00022679"/>
    </source>
</evidence>
<evidence type="ECO:0000256" key="7">
    <source>
        <dbReference type="RuleBase" id="RU004466"/>
    </source>
</evidence>
<accession>A0A0J8WQN8</accession>
<dbReference type="PANTHER" id="PTHR12001">
    <property type="entry name" value="GERANYLGERANYL PYROPHOSPHATE SYNTHASE"/>
    <property type="match status" value="1"/>
</dbReference>
<comment type="similarity">
    <text evidence="3 7">Belongs to the FPP/GGPP synthase family.</text>
</comment>
<keyword evidence="6" id="KW-0460">Magnesium</keyword>
<evidence type="ECO:0000313" key="9">
    <source>
        <dbReference type="Proteomes" id="UP000037594"/>
    </source>
</evidence>
<keyword evidence="5" id="KW-0479">Metal-binding</keyword>
<comment type="cofactor">
    <cofactor evidence="1">
        <name>Mg(2+)</name>
        <dbReference type="ChEBI" id="CHEBI:18420"/>
    </cofactor>
</comment>
<evidence type="ECO:0000256" key="1">
    <source>
        <dbReference type="ARBA" id="ARBA00001946"/>
    </source>
</evidence>
<dbReference type="CDD" id="cd00685">
    <property type="entry name" value="Trans_IPPS_HT"/>
    <property type="match status" value="1"/>
</dbReference>
<dbReference type="SFLD" id="SFLDG01017">
    <property type="entry name" value="Polyprenyl_Transferase_Like"/>
    <property type="match status" value="1"/>
</dbReference>
<dbReference type="GO" id="GO:0008299">
    <property type="term" value="P:isoprenoid biosynthetic process"/>
    <property type="evidence" value="ECO:0007669"/>
    <property type="project" value="InterPro"/>
</dbReference>
<dbReference type="InterPro" id="IPR008949">
    <property type="entry name" value="Isoprenoid_synthase_dom_sf"/>
</dbReference>
<dbReference type="SUPFAM" id="SSF48576">
    <property type="entry name" value="Terpenoid synthases"/>
    <property type="match status" value="1"/>
</dbReference>
<dbReference type="PROSITE" id="PS00444">
    <property type="entry name" value="POLYPRENYL_SYNTHASE_2"/>
    <property type="match status" value="1"/>
</dbReference>
<reference evidence="8 9" key="1">
    <citation type="submission" date="2015-06" db="EMBL/GenBank/DDBJ databases">
        <title>Genome sequence of Mycobacterium conceptionense strain MLE.</title>
        <authorList>
            <person name="Greninger A.L."/>
            <person name="Cunningham G."/>
            <person name="Chiu C.Y."/>
            <person name="Miller S."/>
        </authorList>
    </citation>
    <scope>NUCLEOTIDE SEQUENCE [LARGE SCALE GENOMIC DNA]</scope>
    <source>
        <strain evidence="8 9">MLE</strain>
    </source>
</reference>
<organism evidence="8 9">
    <name type="scientific">Mycolicibacterium conceptionense</name>
    <dbReference type="NCBI Taxonomy" id="451644"/>
    <lineage>
        <taxon>Bacteria</taxon>
        <taxon>Bacillati</taxon>
        <taxon>Actinomycetota</taxon>
        <taxon>Actinomycetes</taxon>
        <taxon>Mycobacteriales</taxon>
        <taxon>Mycobacteriaceae</taxon>
        <taxon>Mycolicibacterium</taxon>
    </lineage>
</organism>
<comment type="pathway">
    <text evidence="2">Isoprenoid biosynthesis.</text>
</comment>
<dbReference type="EMBL" id="LFOD01000032">
    <property type="protein sequence ID" value="KMV15334.1"/>
    <property type="molecule type" value="Genomic_DNA"/>
</dbReference>
<evidence type="ECO:0000313" key="8">
    <source>
        <dbReference type="EMBL" id="KMV15334.1"/>
    </source>
</evidence>
<dbReference type="GO" id="GO:0046872">
    <property type="term" value="F:metal ion binding"/>
    <property type="evidence" value="ECO:0007669"/>
    <property type="project" value="UniProtKB-KW"/>
</dbReference>
<dbReference type="RefSeq" id="WP_019343559.1">
    <property type="nucleotide sequence ID" value="NZ_AGSZ01000056.1"/>
</dbReference>
<dbReference type="PROSITE" id="PS00723">
    <property type="entry name" value="POLYPRENYL_SYNTHASE_1"/>
    <property type="match status" value="1"/>
</dbReference>
<evidence type="ECO:0000256" key="2">
    <source>
        <dbReference type="ARBA" id="ARBA00005128"/>
    </source>
</evidence>
<evidence type="ECO:0000256" key="5">
    <source>
        <dbReference type="ARBA" id="ARBA00022723"/>
    </source>
</evidence>
<sequence>MTGLTDRAALVTNVEGRLREVGRAVRRTMLDAMPDGEPVQWLYGPMREYPSRPGKALRPALCLSAGRAFGASSEELLGIAVAIELLHNAFLVHDDVADGSEMRRGRPTLSATYGVAAALNAGDGLAIVAGQVLRRATRRLDRDLADLVWSEFDTMALRTLEGQATEVGWQLDNVENLGPDDYLHLIMHKTCWYTTIHPLRVGAIIGSGGTVDLGPLVRFGFHFGAAFQIRDDLLNLVGEERTYGKEILGDIYEGKRTLPLMHLLSVADDKDKALVHHYLRQTRSERTPDLVRSVRTLMDDYGSIDFTKEYAEGILMVAEEYFEQAFTAAQPGPDLDFLRSLVPYVWARWR</sequence>
<dbReference type="SFLD" id="SFLDS00005">
    <property type="entry name" value="Isoprenoid_Synthase_Type_I"/>
    <property type="match status" value="1"/>
</dbReference>
<evidence type="ECO:0000256" key="6">
    <source>
        <dbReference type="ARBA" id="ARBA00022842"/>
    </source>
</evidence>
<keyword evidence="4 7" id="KW-0808">Transferase</keyword>
<dbReference type="InterPro" id="IPR000092">
    <property type="entry name" value="Polyprenyl_synt"/>
</dbReference>
<dbReference type="Gene3D" id="1.10.600.10">
    <property type="entry name" value="Farnesyl Diphosphate Synthase"/>
    <property type="match status" value="1"/>
</dbReference>
<comment type="caution">
    <text evidence="8">The sequence shown here is derived from an EMBL/GenBank/DDBJ whole genome shotgun (WGS) entry which is preliminary data.</text>
</comment>
<gene>
    <name evidence="8" type="ORF">ACT17_25970</name>
</gene>
<protein>
    <submittedName>
        <fullName evidence="8">Geranyl transferase</fullName>
    </submittedName>
</protein>
<dbReference type="PANTHER" id="PTHR12001:SF85">
    <property type="entry name" value="SHORT CHAIN ISOPRENYL DIPHOSPHATE SYNTHASE"/>
    <property type="match status" value="1"/>
</dbReference>
<proteinExistence type="inferred from homology"/>
<dbReference type="GO" id="GO:0004659">
    <property type="term" value="F:prenyltransferase activity"/>
    <property type="evidence" value="ECO:0007669"/>
    <property type="project" value="InterPro"/>
</dbReference>
<dbReference type="Pfam" id="PF00348">
    <property type="entry name" value="polyprenyl_synt"/>
    <property type="match status" value="1"/>
</dbReference>
<dbReference type="PATRIC" id="fig|451644.5.peg.5355"/>
<dbReference type="AlphaFoldDB" id="A0A0J8WQN8"/>
<dbReference type="InterPro" id="IPR033749">
    <property type="entry name" value="Polyprenyl_synt_CS"/>
</dbReference>
<dbReference type="OrthoDB" id="4497239at2"/>
<dbReference type="Proteomes" id="UP000037594">
    <property type="component" value="Unassembled WGS sequence"/>
</dbReference>